<reference evidence="2 3" key="1">
    <citation type="submission" date="2020-08" db="EMBL/GenBank/DDBJ databases">
        <title>Genome sequence of Hymenobacter qilianensis JCM 19763T.</title>
        <authorList>
            <person name="Hyun D.-W."/>
            <person name="Bae J.-W."/>
        </authorList>
    </citation>
    <scope>NUCLEOTIDE SEQUENCE [LARGE SCALE GENOMIC DNA]</scope>
    <source>
        <strain evidence="2 3">JCM 19763</strain>
        <plasmid evidence="2 3">p_unnamed1</plasmid>
    </source>
</reference>
<name>A0A7H0H145_9BACT</name>
<dbReference type="AlphaFoldDB" id="A0A7H0H145"/>
<evidence type="ECO:0000313" key="2">
    <source>
        <dbReference type="EMBL" id="QNP54261.1"/>
    </source>
</evidence>
<evidence type="ECO:0000313" key="3">
    <source>
        <dbReference type="Proteomes" id="UP000516093"/>
    </source>
</evidence>
<keyword evidence="1" id="KW-1133">Transmembrane helix</keyword>
<organism evidence="2 3">
    <name type="scientific">Hymenobacter qilianensis</name>
    <dbReference type="NCBI Taxonomy" id="1385715"/>
    <lineage>
        <taxon>Bacteria</taxon>
        <taxon>Pseudomonadati</taxon>
        <taxon>Bacteroidota</taxon>
        <taxon>Cytophagia</taxon>
        <taxon>Cytophagales</taxon>
        <taxon>Hymenobacteraceae</taxon>
        <taxon>Hymenobacter</taxon>
    </lineage>
</organism>
<keyword evidence="3" id="KW-1185">Reference proteome</keyword>
<evidence type="ECO:0000256" key="1">
    <source>
        <dbReference type="SAM" id="Phobius"/>
    </source>
</evidence>
<accession>A0A7H0H145</accession>
<dbReference type="RefSeq" id="WP_187734420.1">
    <property type="nucleotide sequence ID" value="NZ_CP060785.1"/>
</dbReference>
<feature type="transmembrane region" description="Helical" evidence="1">
    <location>
        <begin position="12"/>
        <end position="35"/>
    </location>
</feature>
<keyword evidence="1" id="KW-0812">Transmembrane</keyword>
<geneLocation type="plasmid" evidence="2 3">
    <name>p_unnamed1</name>
</geneLocation>
<keyword evidence="1" id="KW-0472">Membrane</keyword>
<proteinExistence type="predicted"/>
<dbReference type="KEGG" id="hqi:H9L05_21560"/>
<sequence length="109" mass="11649">MGLRFRVGSQGAWALLGTGVGFALQASFLLPYTALGPKTVPDARPAAAASPANRVAYLEHPAVPSLHTRLRLPDGRWINFHGVHPPAPCVAVAFFRSRPLKIRVDSTAP</sequence>
<keyword evidence="2" id="KW-0614">Plasmid</keyword>
<dbReference type="EMBL" id="CP060785">
    <property type="protein sequence ID" value="QNP54261.1"/>
    <property type="molecule type" value="Genomic_DNA"/>
</dbReference>
<gene>
    <name evidence="2" type="ORF">H9L05_21560</name>
</gene>
<dbReference type="Proteomes" id="UP000516093">
    <property type="component" value="Plasmid p_unnamed1"/>
</dbReference>
<protein>
    <submittedName>
        <fullName evidence="2">Uncharacterized protein</fullName>
    </submittedName>
</protein>